<comment type="caution">
    <text evidence="2">The sequence shown here is derived from an EMBL/GenBank/DDBJ whole genome shotgun (WGS) entry which is preliminary data.</text>
</comment>
<dbReference type="Proteomes" id="UP000663870">
    <property type="component" value="Unassembled WGS sequence"/>
</dbReference>
<sequence>MDEVQRKLSFDDLFEEKTIEFLNEFDQSMICFENLSNELLCDIFDYLDGYQLFQAFSNLNSRFEQLIHSSCVLIKTCFCIYQNNKVLNTFEQFIFSNRHQIFSIYLNFILQNSYLFSWYLFDSSFDRLESLLFKVIQSNTLMPMLDNLSSLPHLSSLTIETYCVEEQINDIYQLIFILPKLRYYRISSFNHHRSITLLMAMNNQFSPVEYLVINRYCSLNELESLISYTPQLRCLTLHKTKTNGLNVTILSSTITLANLQSISLDLCQATFNELELFITKIFSNLKSLSIIGSRDITFLNAYRWKQLILNHFSQLEKLYLTYYDRMDNNNQYPIYTGRVNQFSSSFWIQRKWIFHVQIKGIYNKYMIYPYKKPCYDYIEDNNIEYSTAPSLMLAIDLNGLYLEMLFERIKCVLTMTQIYHLEIIQEHIVPCLVILFDTVKTHIV</sequence>
<reference evidence="2" key="1">
    <citation type="submission" date="2021-02" db="EMBL/GenBank/DDBJ databases">
        <authorList>
            <person name="Nowell W R."/>
        </authorList>
    </citation>
    <scope>NUCLEOTIDE SEQUENCE</scope>
</reference>
<dbReference type="Proteomes" id="UP000663854">
    <property type="component" value="Unassembled WGS sequence"/>
</dbReference>
<dbReference type="EMBL" id="CAJNOH010001372">
    <property type="protein sequence ID" value="CAF1210068.1"/>
    <property type="molecule type" value="Genomic_DNA"/>
</dbReference>
<evidence type="ECO:0008006" key="4">
    <source>
        <dbReference type="Google" id="ProtNLM"/>
    </source>
</evidence>
<accession>A0A815SCQ6</accession>
<dbReference type="Gene3D" id="3.80.10.10">
    <property type="entry name" value="Ribonuclease Inhibitor"/>
    <property type="match status" value="1"/>
</dbReference>
<dbReference type="AlphaFoldDB" id="A0A815SCQ6"/>
<evidence type="ECO:0000313" key="2">
    <source>
        <dbReference type="EMBL" id="CAF1486420.1"/>
    </source>
</evidence>
<proteinExistence type="predicted"/>
<name>A0A815SCQ6_9BILA</name>
<dbReference type="EMBL" id="CAJNOL010002304">
    <property type="protein sequence ID" value="CAF1486420.1"/>
    <property type="molecule type" value="Genomic_DNA"/>
</dbReference>
<evidence type="ECO:0000313" key="3">
    <source>
        <dbReference type="Proteomes" id="UP000663870"/>
    </source>
</evidence>
<dbReference type="InterPro" id="IPR032675">
    <property type="entry name" value="LRR_dom_sf"/>
</dbReference>
<evidence type="ECO:0000313" key="1">
    <source>
        <dbReference type="EMBL" id="CAF1210068.1"/>
    </source>
</evidence>
<organism evidence="2 3">
    <name type="scientific">Rotaria sordida</name>
    <dbReference type="NCBI Taxonomy" id="392033"/>
    <lineage>
        <taxon>Eukaryota</taxon>
        <taxon>Metazoa</taxon>
        <taxon>Spiralia</taxon>
        <taxon>Gnathifera</taxon>
        <taxon>Rotifera</taxon>
        <taxon>Eurotatoria</taxon>
        <taxon>Bdelloidea</taxon>
        <taxon>Philodinida</taxon>
        <taxon>Philodinidae</taxon>
        <taxon>Rotaria</taxon>
    </lineage>
</organism>
<gene>
    <name evidence="2" type="ORF">JXQ802_LOCUS39601</name>
    <name evidence="1" type="ORF">PYM288_LOCUS25328</name>
</gene>
<keyword evidence="3" id="KW-1185">Reference proteome</keyword>
<protein>
    <recommendedName>
        <fullName evidence="4">F-box domain-containing protein</fullName>
    </recommendedName>
</protein>